<reference evidence="1 2" key="1">
    <citation type="submission" date="2020-12" db="EMBL/GenBank/DDBJ databases">
        <title>Genomic characterization of four novel bacteriophages infecting Klebsiella pneumoniae.</title>
        <authorList>
            <person name="Estrada Bonilla B."/>
            <person name="Costa A.R."/>
            <person name="van Rossum T."/>
            <person name="Hagedoorn S."/>
            <person name="Wallinga H."/>
            <person name="Xiao M."/>
            <person name="Song W."/>
            <person name="Haas P.-J."/>
            <person name="Nobrega F.L."/>
            <person name="Brouns S.J.J."/>
        </authorList>
    </citation>
    <scope>NUCLEOTIDE SEQUENCE [LARGE SCALE GENOMIC DNA]</scope>
</reference>
<keyword evidence="2" id="KW-1185">Reference proteome</keyword>
<gene>
    <name evidence="1" type="ORF">vBKpPFBKp27_049</name>
</gene>
<proteinExistence type="predicted"/>
<protein>
    <submittedName>
        <fullName evidence="1">RNA polymerase small subunit</fullName>
    </submittedName>
</protein>
<dbReference type="EMBL" id="MW394388">
    <property type="protein sequence ID" value="QQV91618.1"/>
    <property type="molecule type" value="Genomic_DNA"/>
</dbReference>
<dbReference type="SUPFAM" id="SSF56672">
    <property type="entry name" value="DNA/RNA polymerases"/>
    <property type="match status" value="1"/>
</dbReference>
<dbReference type="Proteomes" id="UP000596379">
    <property type="component" value="Segment"/>
</dbReference>
<name>A0A7U0J4X0_9CAUD</name>
<evidence type="ECO:0000313" key="2">
    <source>
        <dbReference type="Proteomes" id="UP000596379"/>
    </source>
</evidence>
<sequence>MQHKWLPVEELQAINERQFNKKHIDGYIRKELFEDPDCNLLDKVEQGVSLLNQWLEGQYYDSKAVRLNHLKSLDLEAIVKEVFVGIMYFPEPTPMVNVVGQLASRLGFDDKRDSIQTMAEIVAVLTDTDVYDINKPHPKASLYIVSNIGLPDQLAQFIERSCYLPPLVCPPKKLTHNMDTPYLTYSSDSLILGGSFNHHNEDICLDVINSRNAVPYSLDVEFLCNYEEEPTFDLNEIDEEKLQKHRKKPLTPWEKADLVRKQKDNWMRYKRQSYYFYSLMANQGNKFYFGNKVDKRGRIYTQGYHINLQGTPFKKASLNFANKEQVTGVPDEFKL</sequence>
<evidence type="ECO:0000313" key="1">
    <source>
        <dbReference type="EMBL" id="QQV91618.1"/>
    </source>
</evidence>
<accession>A0A7U0J4X0</accession>
<organism evidence="1 2">
    <name type="scientific">Klebsiella phage vB_KpP_FBKp27</name>
    <dbReference type="NCBI Taxonomy" id="2801837"/>
    <lineage>
        <taxon>Viruses</taxon>
        <taxon>Duplodnaviria</taxon>
        <taxon>Heunggongvirae</taxon>
        <taxon>Uroviricota</taxon>
        <taxon>Caudoviricetes</taxon>
        <taxon>Schitoviridae</taxon>
        <taxon>Efbeekayvirus</taxon>
        <taxon>Efbeekayvirus Fbkp27</taxon>
    </lineage>
</organism>
<dbReference type="InterPro" id="IPR043502">
    <property type="entry name" value="DNA/RNA_pol_sf"/>
</dbReference>